<gene>
    <name evidence="1" type="ORF">FF38_05654</name>
</gene>
<accession>A0A0L0BY14</accession>
<dbReference type="Proteomes" id="UP000037069">
    <property type="component" value="Unassembled WGS sequence"/>
</dbReference>
<protein>
    <submittedName>
        <fullName evidence="1">Uncharacterized protein</fullName>
    </submittedName>
</protein>
<comment type="caution">
    <text evidence="1">The sequence shown here is derived from an EMBL/GenBank/DDBJ whole genome shotgun (WGS) entry which is preliminary data.</text>
</comment>
<evidence type="ECO:0000313" key="2">
    <source>
        <dbReference type="Proteomes" id="UP000037069"/>
    </source>
</evidence>
<proteinExistence type="predicted"/>
<sequence>MEHCRDQDSNLGYYGHNLCGHNLNSRDRLVVRTLRCGRSNPGSNPGHGNVPR</sequence>
<name>A0A0L0BY14_LUCCU</name>
<reference evidence="1 2" key="1">
    <citation type="journal article" date="2015" name="Nat. Commun.">
        <title>Lucilia cuprina genome unlocks parasitic fly biology to underpin future interventions.</title>
        <authorList>
            <person name="Anstead C.A."/>
            <person name="Korhonen P.K."/>
            <person name="Young N.D."/>
            <person name="Hall R.S."/>
            <person name="Jex A.R."/>
            <person name="Murali S.C."/>
            <person name="Hughes D.S."/>
            <person name="Lee S.F."/>
            <person name="Perry T."/>
            <person name="Stroehlein A.J."/>
            <person name="Ansell B.R."/>
            <person name="Breugelmans B."/>
            <person name="Hofmann A."/>
            <person name="Qu J."/>
            <person name="Dugan S."/>
            <person name="Lee S.L."/>
            <person name="Chao H."/>
            <person name="Dinh H."/>
            <person name="Han Y."/>
            <person name="Doddapaneni H.V."/>
            <person name="Worley K.C."/>
            <person name="Muzny D.M."/>
            <person name="Ioannidis P."/>
            <person name="Waterhouse R.M."/>
            <person name="Zdobnov E.M."/>
            <person name="James P.J."/>
            <person name="Bagnall N.H."/>
            <person name="Kotze A.C."/>
            <person name="Gibbs R.A."/>
            <person name="Richards S."/>
            <person name="Batterham P."/>
            <person name="Gasser R.B."/>
        </authorList>
    </citation>
    <scope>NUCLEOTIDE SEQUENCE [LARGE SCALE GENOMIC DNA]</scope>
    <source>
        <strain evidence="1 2">LS</strain>
        <tissue evidence="1">Full body</tissue>
    </source>
</reference>
<organism evidence="1 2">
    <name type="scientific">Lucilia cuprina</name>
    <name type="common">Green bottle fly</name>
    <name type="synonym">Australian sheep blowfly</name>
    <dbReference type="NCBI Taxonomy" id="7375"/>
    <lineage>
        <taxon>Eukaryota</taxon>
        <taxon>Metazoa</taxon>
        <taxon>Ecdysozoa</taxon>
        <taxon>Arthropoda</taxon>
        <taxon>Hexapoda</taxon>
        <taxon>Insecta</taxon>
        <taxon>Pterygota</taxon>
        <taxon>Neoptera</taxon>
        <taxon>Endopterygota</taxon>
        <taxon>Diptera</taxon>
        <taxon>Brachycera</taxon>
        <taxon>Muscomorpha</taxon>
        <taxon>Oestroidea</taxon>
        <taxon>Calliphoridae</taxon>
        <taxon>Luciliinae</taxon>
        <taxon>Lucilia</taxon>
    </lineage>
</organism>
<dbReference type="AlphaFoldDB" id="A0A0L0BY14"/>
<dbReference type="EMBL" id="JRES01001166">
    <property type="protein sequence ID" value="KNC24928.1"/>
    <property type="molecule type" value="Genomic_DNA"/>
</dbReference>
<keyword evidence="2" id="KW-1185">Reference proteome</keyword>
<evidence type="ECO:0000313" key="1">
    <source>
        <dbReference type="EMBL" id="KNC24928.1"/>
    </source>
</evidence>